<dbReference type="InterPro" id="IPR015797">
    <property type="entry name" value="NUDIX_hydrolase-like_dom_sf"/>
</dbReference>
<accession>A0ABX0USW0</accession>
<organism evidence="4 5">
    <name type="scientific">Dyadobacter arcticus</name>
    <dbReference type="NCBI Taxonomy" id="1078754"/>
    <lineage>
        <taxon>Bacteria</taxon>
        <taxon>Pseudomonadati</taxon>
        <taxon>Bacteroidota</taxon>
        <taxon>Cytophagia</taxon>
        <taxon>Cytophagales</taxon>
        <taxon>Spirosomataceae</taxon>
        <taxon>Dyadobacter</taxon>
    </lineage>
</organism>
<dbReference type="PANTHER" id="PTHR43046">
    <property type="entry name" value="GDP-MANNOSE MANNOSYL HYDROLASE"/>
    <property type="match status" value="1"/>
</dbReference>
<dbReference type="Pfam" id="PF00293">
    <property type="entry name" value="NUDIX"/>
    <property type="match status" value="1"/>
</dbReference>
<keyword evidence="5" id="KW-1185">Reference proteome</keyword>
<dbReference type="PROSITE" id="PS51462">
    <property type="entry name" value="NUDIX"/>
    <property type="match status" value="1"/>
</dbReference>
<name>A0ABX0USW0_9BACT</name>
<dbReference type="EMBL" id="JAASQJ010000007">
    <property type="protein sequence ID" value="NIJ56044.1"/>
    <property type="molecule type" value="Genomic_DNA"/>
</dbReference>
<dbReference type="InterPro" id="IPR000086">
    <property type="entry name" value="NUDIX_hydrolase_dom"/>
</dbReference>
<evidence type="ECO:0000256" key="2">
    <source>
        <dbReference type="ARBA" id="ARBA00022801"/>
    </source>
</evidence>
<evidence type="ECO:0000256" key="1">
    <source>
        <dbReference type="ARBA" id="ARBA00001946"/>
    </source>
</evidence>
<keyword evidence="2" id="KW-0378">Hydrolase</keyword>
<sequence>MNVRPSALIIKRDRILTLRYNYGDKDVYALPGGNPDAGECLHEALKRELDEELGVITDVNEMIICGEVIWKEIQKETFHVVFETKIFGTPALNPAHTTALEIVWLPIDALNGKVLYPNIGRQIEDFCEQLFTFVHIGVIEQPYIR</sequence>
<protein>
    <submittedName>
        <fullName evidence="4">ADP-ribose pyrophosphatase YjhB (NUDIX family)</fullName>
    </submittedName>
</protein>
<evidence type="ECO:0000313" key="4">
    <source>
        <dbReference type="EMBL" id="NIJ56044.1"/>
    </source>
</evidence>
<evidence type="ECO:0000259" key="3">
    <source>
        <dbReference type="PROSITE" id="PS51462"/>
    </source>
</evidence>
<reference evidence="4 5" key="1">
    <citation type="submission" date="2020-03" db="EMBL/GenBank/DDBJ databases">
        <title>Genomic Encyclopedia of Type Strains, Phase IV (KMG-IV): sequencing the most valuable type-strain genomes for metagenomic binning, comparative biology and taxonomic classification.</title>
        <authorList>
            <person name="Goeker M."/>
        </authorList>
    </citation>
    <scope>NUCLEOTIDE SEQUENCE [LARGE SCALE GENOMIC DNA]</scope>
    <source>
        <strain evidence="4 5">DSM 102865</strain>
    </source>
</reference>
<dbReference type="InterPro" id="IPR020084">
    <property type="entry name" value="NUDIX_hydrolase_CS"/>
</dbReference>
<proteinExistence type="predicted"/>
<dbReference type="RefSeq" id="WP_167276887.1">
    <property type="nucleotide sequence ID" value="NZ_JAASQJ010000007.1"/>
</dbReference>
<gene>
    <name evidence="4" type="ORF">FHS68_005239</name>
</gene>
<comment type="caution">
    <text evidence="4">The sequence shown here is derived from an EMBL/GenBank/DDBJ whole genome shotgun (WGS) entry which is preliminary data.</text>
</comment>
<dbReference type="Proteomes" id="UP001179181">
    <property type="component" value="Unassembled WGS sequence"/>
</dbReference>
<feature type="domain" description="Nudix hydrolase" evidence="3">
    <location>
        <begin position="1"/>
        <end position="129"/>
    </location>
</feature>
<dbReference type="PROSITE" id="PS00893">
    <property type="entry name" value="NUDIX_BOX"/>
    <property type="match status" value="1"/>
</dbReference>
<comment type="cofactor">
    <cofactor evidence="1">
        <name>Mg(2+)</name>
        <dbReference type="ChEBI" id="CHEBI:18420"/>
    </cofactor>
</comment>
<dbReference type="SUPFAM" id="SSF55811">
    <property type="entry name" value="Nudix"/>
    <property type="match status" value="1"/>
</dbReference>
<dbReference type="PANTHER" id="PTHR43046:SF14">
    <property type="entry name" value="MUTT_NUDIX FAMILY PROTEIN"/>
    <property type="match status" value="1"/>
</dbReference>
<evidence type="ECO:0000313" key="5">
    <source>
        <dbReference type="Proteomes" id="UP001179181"/>
    </source>
</evidence>
<dbReference type="Gene3D" id="3.90.79.10">
    <property type="entry name" value="Nucleoside Triphosphate Pyrophosphohydrolase"/>
    <property type="match status" value="1"/>
</dbReference>